<name>A0ACA9QGH8_9GLOM</name>
<protein>
    <submittedName>
        <fullName evidence="1">12972_t:CDS:1</fullName>
    </submittedName>
</protein>
<feature type="non-terminal residue" evidence="1">
    <location>
        <position position="40"/>
    </location>
</feature>
<gene>
    <name evidence="1" type="ORF">SPELUC_LOCUS14449</name>
</gene>
<organism evidence="1 2">
    <name type="scientific">Cetraspora pellucida</name>
    <dbReference type="NCBI Taxonomy" id="1433469"/>
    <lineage>
        <taxon>Eukaryota</taxon>
        <taxon>Fungi</taxon>
        <taxon>Fungi incertae sedis</taxon>
        <taxon>Mucoromycota</taxon>
        <taxon>Glomeromycotina</taxon>
        <taxon>Glomeromycetes</taxon>
        <taxon>Diversisporales</taxon>
        <taxon>Gigasporaceae</taxon>
        <taxon>Cetraspora</taxon>
    </lineage>
</organism>
<dbReference type="EMBL" id="CAJVPW010042633">
    <property type="protein sequence ID" value="CAG8750603.1"/>
    <property type="molecule type" value="Genomic_DNA"/>
</dbReference>
<sequence length="40" mass="4799">DIEEADQIDRVEFDEIEDKETSIIEKRRKKKSKCETSRNS</sequence>
<feature type="non-terminal residue" evidence="1">
    <location>
        <position position="1"/>
    </location>
</feature>
<accession>A0ACA9QGH8</accession>
<evidence type="ECO:0000313" key="1">
    <source>
        <dbReference type="EMBL" id="CAG8750603.1"/>
    </source>
</evidence>
<proteinExistence type="predicted"/>
<comment type="caution">
    <text evidence="1">The sequence shown here is derived from an EMBL/GenBank/DDBJ whole genome shotgun (WGS) entry which is preliminary data.</text>
</comment>
<keyword evidence="2" id="KW-1185">Reference proteome</keyword>
<reference evidence="1" key="1">
    <citation type="submission" date="2021-06" db="EMBL/GenBank/DDBJ databases">
        <authorList>
            <person name="Kallberg Y."/>
            <person name="Tangrot J."/>
            <person name="Rosling A."/>
        </authorList>
    </citation>
    <scope>NUCLEOTIDE SEQUENCE</scope>
    <source>
        <strain evidence="1">28 12/20/2015</strain>
    </source>
</reference>
<dbReference type="Proteomes" id="UP000789366">
    <property type="component" value="Unassembled WGS sequence"/>
</dbReference>
<evidence type="ECO:0000313" key="2">
    <source>
        <dbReference type="Proteomes" id="UP000789366"/>
    </source>
</evidence>